<accession>A0A1A6H1S1</accession>
<gene>
    <name evidence="5" type="ORF">A6R68_13856</name>
</gene>
<evidence type="ECO:0000259" key="4">
    <source>
        <dbReference type="SMART" id="SM00910"/>
    </source>
</evidence>
<feature type="non-terminal residue" evidence="5">
    <location>
        <position position="82"/>
    </location>
</feature>
<evidence type="ECO:0000313" key="5">
    <source>
        <dbReference type="EMBL" id="OBS71567.1"/>
    </source>
</evidence>
<evidence type="ECO:0000256" key="1">
    <source>
        <dbReference type="ARBA" id="ARBA00022723"/>
    </source>
</evidence>
<evidence type="ECO:0000256" key="3">
    <source>
        <dbReference type="SAM" id="MobiDB-lite"/>
    </source>
</evidence>
<protein>
    <recommendedName>
        <fullName evidence="4">HIRAN domain-containing protein</fullName>
    </recommendedName>
</protein>
<sequence>VNNNEMVSLQREPNNPYDKNAIKVNNVNGNQVGHLKRDLAAALAYIMDNKLAQVEGRKITVQYIESSDSEEIETSELPQKTK</sequence>
<dbReference type="GO" id="GO:0016818">
    <property type="term" value="F:hydrolase activity, acting on acid anhydrides, in phosphorus-containing anhydrides"/>
    <property type="evidence" value="ECO:0007669"/>
    <property type="project" value="InterPro"/>
</dbReference>
<keyword evidence="1" id="KW-0479">Metal-binding</keyword>
<proteinExistence type="predicted"/>
<evidence type="ECO:0000313" key="6">
    <source>
        <dbReference type="Proteomes" id="UP000092124"/>
    </source>
</evidence>
<dbReference type="AlphaFoldDB" id="A0A1A6H1S1"/>
<dbReference type="Gene3D" id="3.30.70.2330">
    <property type="match status" value="1"/>
</dbReference>
<feature type="compositionally biased region" description="Polar residues" evidence="3">
    <location>
        <begin position="1"/>
        <end position="13"/>
    </location>
</feature>
<dbReference type="SMART" id="SM00910">
    <property type="entry name" value="HIRAN"/>
    <property type="match status" value="1"/>
</dbReference>
<dbReference type="GO" id="GO:0008270">
    <property type="term" value="F:zinc ion binding"/>
    <property type="evidence" value="ECO:0007669"/>
    <property type="project" value="InterPro"/>
</dbReference>
<dbReference type="Pfam" id="PF08797">
    <property type="entry name" value="HIRAN"/>
    <property type="match status" value="1"/>
</dbReference>
<feature type="domain" description="HIRAN" evidence="4">
    <location>
        <begin position="1"/>
        <end position="79"/>
    </location>
</feature>
<keyword evidence="2" id="KW-0378">Hydrolase</keyword>
<comment type="caution">
    <text evidence="5">The sequence shown here is derived from an EMBL/GenBank/DDBJ whole genome shotgun (WGS) entry which is preliminary data.</text>
</comment>
<evidence type="ECO:0000256" key="2">
    <source>
        <dbReference type="ARBA" id="ARBA00022801"/>
    </source>
</evidence>
<dbReference type="InterPro" id="IPR014905">
    <property type="entry name" value="HIRAN"/>
</dbReference>
<organism evidence="5 6">
    <name type="scientific">Neotoma lepida</name>
    <name type="common">Desert woodrat</name>
    <dbReference type="NCBI Taxonomy" id="56216"/>
    <lineage>
        <taxon>Eukaryota</taxon>
        <taxon>Metazoa</taxon>
        <taxon>Chordata</taxon>
        <taxon>Craniata</taxon>
        <taxon>Vertebrata</taxon>
        <taxon>Euteleostomi</taxon>
        <taxon>Mammalia</taxon>
        <taxon>Eutheria</taxon>
        <taxon>Euarchontoglires</taxon>
        <taxon>Glires</taxon>
        <taxon>Rodentia</taxon>
        <taxon>Myomorpha</taxon>
        <taxon>Muroidea</taxon>
        <taxon>Cricetidae</taxon>
        <taxon>Neotominae</taxon>
        <taxon>Neotoma</taxon>
    </lineage>
</organism>
<dbReference type="GO" id="GO:0003676">
    <property type="term" value="F:nucleic acid binding"/>
    <property type="evidence" value="ECO:0007669"/>
    <property type="project" value="InterPro"/>
</dbReference>
<dbReference type="Proteomes" id="UP000092124">
    <property type="component" value="Unassembled WGS sequence"/>
</dbReference>
<reference evidence="5 6" key="1">
    <citation type="submission" date="2016-06" db="EMBL/GenBank/DDBJ databases">
        <title>The Draft Genome Sequence and Annotation of the Desert Woodrat Neotoma lepida.</title>
        <authorList>
            <person name="Campbell M."/>
            <person name="Oakeson K.F."/>
            <person name="Yandell M."/>
            <person name="Halpert J.R."/>
            <person name="Dearing D."/>
        </authorList>
    </citation>
    <scope>NUCLEOTIDE SEQUENCE [LARGE SCALE GENOMIC DNA]</scope>
    <source>
        <strain evidence="5">417</strain>
        <tissue evidence="5">Liver</tissue>
    </source>
</reference>
<keyword evidence="6" id="KW-1185">Reference proteome</keyword>
<dbReference type="OrthoDB" id="276744at2759"/>
<name>A0A1A6H1S1_NEOLE</name>
<feature type="region of interest" description="Disordered" evidence="3">
    <location>
        <begin position="1"/>
        <end position="20"/>
    </location>
</feature>
<dbReference type="STRING" id="56216.A0A1A6H1S1"/>
<feature type="non-terminal residue" evidence="5">
    <location>
        <position position="1"/>
    </location>
</feature>
<dbReference type="EMBL" id="LZPO01056281">
    <property type="protein sequence ID" value="OBS71567.1"/>
    <property type="molecule type" value="Genomic_DNA"/>
</dbReference>